<evidence type="ECO:0000313" key="1">
    <source>
        <dbReference type="EMBL" id="ELQ32294.1"/>
    </source>
</evidence>
<reference evidence="1" key="1">
    <citation type="journal article" date="2012" name="PLoS Genet.">
        <title>Comparative analysis of the genomes of two field isolates of the rice blast fungus Magnaporthe oryzae.</title>
        <authorList>
            <person name="Xue M."/>
            <person name="Yang J."/>
            <person name="Li Z."/>
            <person name="Hu S."/>
            <person name="Yao N."/>
            <person name="Dean R.A."/>
            <person name="Zhao W."/>
            <person name="Shen M."/>
            <person name="Zhang H."/>
            <person name="Li C."/>
            <person name="Liu L."/>
            <person name="Cao L."/>
            <person name="Xu X."/>
            <person name="Xing Y."/>
            <person name="Hsiang T."/>
            <person name="Zhang Z."/>
            <person name="Xu J.R."/>
            <person name="Peng Y.L."/>
        </authorList>
    </citation>
    <scope>NUCLEOTIDE SEQUENCE</scope>
    <source>
        <strain evidence="1">Y34</strain>
    </source>
</reference>
<dbReference type="EMBL" id="JH793699">
    <property type="protein sequence ID" value="ELQ32294.1"/>
    <property type="molecule type" value="Genomic_DNA"/>
</dbReference>
<gene>
    <name evidence="1" type="ORF">OOU_Y34scaffold01197g1</name>
</gene>
<accession>A0AA97NLE4</accession>
<name>A0AA97NLE4_PYRO3</name>
<proteinExistence type="predicted"/>
<dbReference type="Proteomes" id="UP000011086">
    <property type="component" value="Unassembled WGS sequence"/>
</dbReference>
<organism evidence="1">
    <name type="scientific">Pyricularia oryzae (strain Y34)</name>
    <name type="common">Rice blast fungus</name>
    <name type="synonym">Magnaporthe oryzae</name>
    <dbReference type="NCBI Taxonomy" id="1143189"/>
    <lineage>
        <taxon>Eukaryota</taxon>
        <taxon>Fungi</taxon>
        <taxon>Dikarya</taxon>
        <taxon>Ascomycota</taxon>
        <taxon>Pezizomycotina</taxon>
        <taxon>Sordariomycetes</taxon>
        <taxon>Sordariomycetidae</taxon>
        <taxon>Magnaporthales</taxon>
        <taxon>Pyriculariaceae</taxon>
        <taxon>Pyricularia</taxon>
    </lineage>
</organism>
<sequence>MSGHGKRISVRKIADEKTLESFLHSSVEDPVKAIIGKLKEVEGVRSAFDLGNGIIFENHPHAISDVAEEVVYRDTPSTPPATPNHSLDFNRLRPDQICVYRSNDAGSERRTMIYISEYKPPHKLTAPHLRVGLRPMNIYKEVVNRKTIPTSMDPGARFQYHAERLTAAAITQTYHYMIEGGLEYGLLTTGEAIVFLKIDWREPETLFYHLAEPNAEVLAHPDHFHLCTAVGQYLAFSLIARTSDSRRTVHPAINLKLIRVSIDLPTFSGEEDIGMWAMSLRRNTSIGSQENHQTTNQHGICQTHRARQNGGYAEKVGELRELDAASGF</sequence>
<dbReference type="AlphaFoldDB" id="A0AA97NLE4"/>
<protein>
    <submittedName>
        <fullName evidence="1">Uncharacterized protein</fullName>
    </submittedName>
</protein>